<dbReference type="Gene3D" id="3.20.20.70">
    <property type="entry name" value="Aldolase class I"/>
    <property type="match status" value="1"/>
</dbReference>
<dbReference type="CDD" id="cd00452">
    <property type="entry name" value="KDPG_aldolase"/>
    <property type="match status" value="1"/>
</dbReference>
<dbReference type="Pfam" id="PF01081">
    <property type="entry name" value="Aldolase"/>
    <property type="match status" value="1"/>
</dbReference>
<organism evidence="6 7">
    <name type="scientific">Microbaculum marinisediminis</name>
    <dbReference type="NCBI Taxonomy" id="2931392"/>
    <lineage>
        <taxon>Bacteria</taxon>
        <taxon>Pseudomonadati</taxon>
        <taxon>Pseudomonadota</taxon>
        <taxon>Alphaproteobacteria</taxon>
        <taxon>Hyphomicrobiales</taxon>
        <taxon>Tepidamorphaceae</taxon>
        <taxon>Microbaculum</taxon>
    </lineage>
</organism>
<evidence type="ECO:0000256" key="1">
    <source>
        <dbReference type="ARBA" id="ARBA00004761"/>
    </source>
</evidence>
<dbReference type="SUPFAM" id="SSF51569">
    <property type="entry name" value="Aldolase"/>
    <property type="match status" value="1"/>
</dbReference>
<dbReference type="GO" id="GO:0016829">
    <property type="term" value="F:lyase activity"/>
    <property type="evidence" value="ECO:0007669"/>
    <property type="project" value="UniProtKB-KW"/>
</dbReference>
<dbReference type="Proteomes" id="UP001320898">
    <property type="component" value="Unassembled WGS sequence"/>
</dbReference>
<comment type="subunit">
    <text evidence="3">Homotrimer.</text>
</comment>
<name>A0AAW5QYI1_9HYPH</name>
<protein>
    <submittedName>
        <fullName evidence="6">Bifunctional 4-hydroxy-2-oxoglutarate aldolase/2-dehydro-3-deoxy-phosphogluconate aldolase</fullName>
    </submittedName>
</protein>
<comment type="pathway">
    <text evidence="1">Carbohydrate acid metabolism.</text>
</comment>
<dbReference type="NCBIfam" id="TIGR01182">
    <property type="entry name" value="eda"/>
    <property type="match status" value="1"/>
</dbReference>
<gene>
    <name evidence="6" type="ORF">MUB46_14640</name>
</gene>
<evidence type="ECO:0000313" key="6">
    <source>
        <dbReference type="EMBL" id="MCT8973101.1"/>
    </source>
</evidence>
<dbReference type="RefSeq" id="WP_261616683.1">
    <property type="nucleotide sequence ID" value="NZ_JALIDZ010000006.1"/>
</dbReference>
<keyword evidence="5" id="KW-0119">Carbohydrate metabolism</keyword>
<evidence type="ECO:0000256" key="3">
    <source>
        <dbReference type="ARBA" id="ARBA00011233"/>
    </source>
</evidence>
<dbReference type="EMBL" id="JALIDZ010000006">
    <property type="protein sequence ID" value="MCT8973101.1"/>
    <property type="molecule type" value="Genomic_DNA"/>
</dbReference>
<reference evidence="6 7" key="1">
    <citation type="submission" date="2022-04" db="EMBL/GenBank/DDBJ databases">
        <authorList>
            <person name="Ye Y.-Q."/>
            <person name="Du Z.-J."/>
        </authorList>
    </citation>
    <scope>NUCLEOTIDE SEQUENCE [LARGE SCALE GENOMIC DNA]</scope>
    <source>
        <strain evidence="6 7">A6E488</strain>
    </source>
</reference>
<dbReference type="AlphaFoldDB" id="A0AAW5QYI1"/>
<evidence type="ECO:0000256" key="5">
    <source>
        <dbReference type="ARBA" id="ARBA00023277"/>
    </source>
</evidence>
<keyword evidence="7" id="KW-1185">Reference proteome</keyword>
<evidence type="ECO:0000256" key="2">
    <source>
        <dbReference type="ARBA" id="ARBA00006906"/>
    </source>
</evidence>
<sequence length="213" mass="21667">MVDRFIDRLRAARVVPVIRHDDPGIAEQACGLLAAEGVSILEITMTVPGAIALIATLRDRFPNACIGAGTVLSADDADAAIGAGAEFLVSPCWNDGAARTALKGGIPYLPGAMTPGEILHHAEAGAAVVKVFPADAAGGPGFLKAIRAVFPHIPIMPTGGVSPETAQAYLDAGAICVGIGGNLLPAKALEAGRTDEARDQIRAALSAIQFSQA</sequence>
<evidence type="ECO:0000313" key="7">
    <source>
        <dbReference type="Proteomes" id="UP001320898"/>
    </source>
</evidence>
<comment type="caution">
    <text evidence="6">The sequence shown here is derived from an EMBL/GenBank/DDBJ whole genome shotgun (WGS) entry which is preliminary data.</text>
</comment>
<keyword evidence="4" id="KW-0456">Lyase</keyword>
<comment type="similarity">
    <text evidence="2">Belongs to the KHG/KDPG aldolase family.</text>
</comment>
<dbReference type="InterPro" id="IPR000887">
    <property type="entry name" value="Aldlse_KDPG_KHG"/>
</dbReference>
<proteinExistence type="inferred from homology"/>
<dbReference type="InterPro" id="IPR013785">
    <property type="entry name" value="Aldolase_TIM"/>
</dbReference>
<evidence type="ECO:0000256" key="4">
    <source>
        <dbReference type="ARBA" id="ARBA00023239"/>
    </source>
</evidence>
<accession>A0AAW5QYI1</accession>
<dbReference type="PANTHER" id="PTHR30246">
    <property type="entry name" value="2-KETO-3-DEOXY-6-PHOSPHOGLUCONATE ALDOLASE"/>
    <property type="match status" value="1"/>
</dbReference>
<dbReference type="PANTHER" id="PTHR30246:SF1">
    <property type="entry name" value="2-DEHYDRO-3-DEOXY-6-PHOSPHOGALACTONATE ALDOLASE-RELATED"/>
    <property type="match status" value="1"/>
</dbReference>